<reference evidence="4 6" key="2">
    <citation type="submission" date="2018-08" db="EMBL/GenBank/DDBJ databases">
        <title>Genetic Globetrotter - A new plasmid hitch-hiking vast phylogenetic and geographic distances.</title>
        <authorList>
            <person name="Vollmers J."/>
            <person name="Petersen J."/>
        </authorList>
    </citation>
    <scope>NUCLEOTIDE SEQUENCE [LARGE SCALE GENOMIC DNA]</scope>
    <source>
        <strain evidence="4 6">DSM 26383</strain>
    </source>
</reference>
<evidence type="ECO:0000313" key="3">
    <source>
        <dbReference type="EMBL" id="KRS16738.1"/>
    </source>
</evidence>
<dbReference type="PANTHER" id="PTHR33055">
    <property type="entry name" value="TRANSPOSASE FOR INSERTION SEQUENCE ELEMENT IS1111A"/>
    <property type="match status" value="1"/>
</dbReference>
<protein>
    <submittedName>
        <fullName evidence="3 4">Transposase</fullName>
    </submittedName>
</protein>
<dbReference type="InterPro" id="IPR002525">
    <property type="entry name" value="Transp_IS110-like_N"/>
</dbReference>
<dbReference type="GO" id="GO:0003677">
    <property type="term" value="F:DNA binding"/>
    <property type="evidence" value="ECO:0007669"/>
    <property type="project" value="InterPro"/>
</dbReference>
<gene>
    <name evidence="4" type="ORF">RIdsm_04057</name>
    <name evidence="3" type="ORF">XM52_17705</name>
</gene>
<sequence length="337" mass="37347">MTYYIGLDVSVENTAICVIDATGHIEKEFSARCHPDNLATVLDPFSKMIGAIGLEAGPMSAFLADGLKQRGLDSVLMETRRDHAALSAVPVKTDRRDARGIAELLRMGWFQPVHLKIPVARDLRLMLSARDTLGRRVRELDNSVRGLVRGFGLRVPTGARGRFCDLVRDPIADNPVLEAAISPLLSARDAMAEEFTKLDKLVRDQSRNDDVCRRLMTIPGVGAVVAMTFRAAIDDPKRFRSSKSVGACFGLTSRRYQSGETDRVTSITKAGDASVRAALYEAAHVMLVRTNRWTPLKAWVMRVSARRCAKRAKIALARKLAVIMHRMWIDGTEFRTA</sequence>
<dbReference type="PANTHER" id="PTHR33055:SF3">
    <property type="entry name" value="PUTATIVE TRANSPOSASE FOR IS117-RELATED"/>
    <property type="match status" value="1"/>
</dbReference>
<evidence type="ECO:0000313" key="5">
    <source>
        <dbReference type="Proteomes" id="UP000051401"/>
    </source>
</evidence>
<evidence type="ECO:0000259" key="2">
    <source>
        <dbReference type="Pfam" id="PF02371"/>
    </source>
</evidence>
<dbReference type="Pfam" id="PF02371">
    <property type="entry name" value="Transposase_20"/>
    <property type="match status" value="1"/>
</dbReference>
<dbReference type="NCBIfam" id="NF033542">
    <property type="entry name" value="transpos_IS110"/>
    <property type="match status" value="1"/>
</dbReference>
<proteinExistence type="predicted"/>
<dbReference type="STRING" id="540747.SAMN04488031_105329"/>
<dbReference type="Proteomes" id="UP000325785">
    <property type="component" value="Chromosome"/>
</dbReference>
<dbReference type="AlphaFoldDB" id="A0A0T5P660"/>
<dbReference type="InterPro" id="IPR047650">
    <property type="entry name" value="Transpos_IS110"/>
</dbReference>
<feature type="domain" description="Transposase IS110-like N-terminal" evidence="1">
    <location>
        <begin position="5"/>
        <end position="150"/>
    </location>
</feature>
<dbReference type="InterPro" id="IPR003346">
    <property type="entry name" value="Transposase_20"/>
</dbReference>
<dbReference type="OrthoDB" id="8261795at2"/>
<name>A0A0T5P660_9RHOB</name>
<dbReference type="Pfam" id="PF01548">
    <property type="entry name" value="DEDD_Tnp_IS110"/>
    <property type="match status" value="1"/>
</dbReference>
<dbReference type="PATRIC" id="fig|540747.5.peg.1277"/>
<organism evidence="3 5">
    <name type="scientific">Roseovarius indicus</name>
    <dbReference type="NCBI Taxonomy" id="540747"/>
    <lineage>
        <taxon>Bacteria</taxon>
        <taxon>Pseudomonadati</taxon>
        <taxon>Pseudomonadota</taxon>
        <taxon>Alphaproteobacteria</taxon>
        <taxon>Rhodobacterales</taxon>
        <taxon>Roseobacteraceae</taxon>
        <taxon>Roseovarius</taxon>
    </lineage>
</organism>
<evidence type="ECO:0000313" key="6">
    <source>
        <dbReference type="Proteomes" id="UP000325785"/>
    </source>
</evidence>
<evidence type="ECO:0000313" key="4">
    <source>
        <dbReference type="EMBL" id="QEW28230.1"/>
    </source>
</evidence>
<dbReference type="EMBL" id="CP031598">
    <property type="protein sequence ID" value="QEW28230.1"/>
    <property type="molecule type" value="Genomic_DNA"/>
</dbReference>
<keyword evidence="5" id="KW-1185">Reference proteome</keyword>
<feature type="domain" description="Transposase IS116/IS110/IS902 C-terminal" evidence="2">
    <location>
        <begin position="212"/>
        <end position="293"/>
    </location>
</feature>
<dbReference type="RefSeq" id="WP_057817978.1">
    <property type="nucleotide sequence ID" value="NZ_CP031598.1"/>
</dbReference>
<evidence type="ECO:0000259" key="1">
    <source>
        <dbReference type="Pfam" id="PF01548"/>
    </source>
</evidence>
<dbReference type="GO" id="GO:0006313">
    <property type="term" value="P:DNA transposition"/>
    <property type="evidence" value="ECO:0007669"/>
    <property type="project" value="InterPro"/>
</dbReference>
<reference evidence="3 5" key="1">
    <citation type="submission" date="2015-04" db="EMBL/GenBank/DDBJ databases">
        <title>The draft genome sequence of Roseovarius indicus B108T.</title>
        <authorList>
            <person name="Li G."/>
            <person name="Lai Q."/>
            <person name="Shao Z."/>
            <person name="Yan P."/>
        </authorList>
    </citation>
    <scope>NUCLEOTIDE SEQUENCE [LARGE SCALE GENOMIC DNA]</scope>
    <source>
        <strain evidence="3 5">B108</strain>
    </source>
</reference>
<dbReference type="Proteomes" id="UP000051401">
    <property type="component" value="Unassembled WGS sequence"/>
</dbReference>
<dbReference type="GO" id="GO:0004803">
    <property type="term" value="F:transposase activity"/>
    <property type="evidence" value="ECO:0007669"/>
    <property type="project" value="InterPro"/>
</dbReference>
<dbReference type="KEGG" id="rid:RIdsm_04057"/>
<accession>A0A0T5P660</accession>
<dbReference type="EMBL" id="LAXI01000012">
    <property type="protein sequence ID" value="KRS16738.1"/>
    <property type="molecule type" value="Genomic_DNA"/>
</dbReference>